<feature type="compositionally biased region" description="Basic and acidic residues" evidence="1">
    <location>
        <begin position="98"/>
        <end position="119"/>
    </location>
</feature>
<feature type="compositionally biased region" description="Low complexity" evidence="1">
    <location>
        <begin position="207"/>
        <end position="218"/>
    </location>
</feature>
<feature type="compositionally biased region" description="Polar residues" evidence="1">
    <location>
        <begin position="164"/>
        <end position="182"/>
    </location>
</feature>
<evidence type="ECO:0000313" key="3">
    <source>
        <dbReference type="Proteomes" id="UP000828390"/>
    </source>
</evidence>
<name>A0A9D4M5L0_DREPO</name>
<evidence type="ECO:0000313" key="2">
    <source>
        <dbReference type="EMBL" id="KAH3871190.1"/>
    </source>
</evidence>
<dbReference type="Proteomes" id="UP000828390">
    <property type="component" value="Unassembled WGS sequence"/>
</dbReference>
<reference evidence="2" key="2">
    <citation type="submission" date="2020-11" db="EMBL/GenBank/DDBJ databases">
        <authorList>
            <person name="McCartney M.A."/>
            <person name="Auch B."/>
            <person name="Kono T."/>
            <person name="Mallez S."/>
            <person name="Becker A."/>
            <person name="Gohl D.M."/>
            <person name="Silverstein K.A.T."/>
            <person name="Koren S."/>
            <person name="Bechman K.B."/>
            <person name="Herman A."/>
            <person name="Abrahante J.E."/>
            <person name="Garbe J."/>
        </authorList>
    </citation>
    <scope>NUCLEOTIDE SEQUENCE</scope>
    <source>
        <strain evidence="2">Duluth1</strain>
        <tissue evidence="2">Whole animal</tissue>
    </source>
</reference>
<protein>
    <submittedName>
        <fullName evidence="2">Uncharacterized protein</fullName>
    </submittedName>
</protein>
<reference evidence="2" key="1">
    <citation type="journal article" date="2019" name="bioRxiv">
        <title>The Genome of the Zebra Mussel, Dreissena polymorpha: A Resource for Invasive Species Research.</title>
        <authorList>
            <person name="McCartney M.A."/>
            <person name="Auch B."/>
            <person name="Kono T."/>
            <person name="Mallez S."/>
            <person name="Zhang Y."/>
            <person name="Obille A."/>
            <person name="Becker A."/>
            <person name="Abrahante J.E."/>
            <person name="Garbe J."/>
            <person name="Badalamenti J.P."/>
            <person name="Herman A."/>
            <person name="Mangelson H."/>
            <person name="Liachko I."/>
            <person name="Sullivan S."/>
            <person name="Sone E.D."/>
            <person name="Koren S."/>
            <person name="Silverstein K.A.T."/>
            <person name="Beckman K.B."/>
            <person name="Gohl D.M."/>
        </authorList>
    </citation>
    <scope>NUCLEOTIDE SEQUENCE</scope>
    <source>
        <strain evidence="2">Duluth1</strain>
        <tissue evidence="2">Whole animal</tissue>
    </source>
</reference>
<dbReference type="EMBL" id="JAIWYP010000002">
    <property type="protein sequence ID" value="KAH3871190.1"/>
    <property type="molecule type" value="Genomic_DNA"/>
</dbReference>
<dbReference type="AlphaFoldDB" id="A0A9D4M5L0"/>
<accession>A0A9D4M5L0</accession>
<keyword evidence="3" id="KW-1185">Reference proteome</keyword>
<gene>
    <name evidence="2" type="ORF">DPMN_034384</name>
</gene>
<feature type="compositionally biased region" description="Polar residues" evidence="1">
    <location>
        <begin position="1"/>
        <end position="18"/>
    </location>
</feature>
<feature type="region of interest" description="Disordered" evidence="1">
    <location>
        <begin position="1"/>
        <end position="24"/>
    </location>
</feature>
<evidence type="ECO:0000256" key="1">
    <source>
        <dbReference type="SAM" id="MobiDB-lite"/>
    </source>
</evidence>
<feature type="compositionally biased region" description="Polar residues" evidence="1">
    <location>
        <begin position="191"/>
        <end position="206"/>
    </location>
</feature>
<organism evidence="2 3">
    <name type="scientific">Dreissena polymorpha</name>
    <name type="common">Zebra mussel</name>
    <name type="synonym">Mytilus polymorpha</name>
    <dbReference type="NCBI Taxonomy" id="45954"/>
    <lineage>
        <taxon>Eukaryota</taxon>
        <taxon>Metazoa</taxon>
        <taxon>Spiralia</taxon>
        <taxon>Lophotrochozoa</taxon>
        <taxon>Mollusca</taxon>
        <taxon>Bivalvia</taxon>
        <taxon>Autobranchia</taxon>
        <taxon>Heteroconchia</taxon>
        <taxon>Euheterodonta</taxon>
        <taxon>Imparidentia</taxon>
        <taxon>Neoheterodontei</taxon>
        <taxon>Myida</taxon>
        <taxon>Dreissenoidea</taxon>
        <taxon>Dreissenidae</taxon>
        <taxon>Dreissena</taxon>
    </lineage>
</organism>
<sequence length="246" mass="26231">MVTSSTLPPASRSPSFTPVWSPPGRKSFLVAWSGMSNSMDLQVPGSLQRRVTRKPAPPPPPERPHSVAVTASFKPLAAAYQTWPRQAATPIAEDEDNIEKGSEIEETRAEKPERPHPPDRVSSLPHGASHMHSDRPKIPPPLVPPSHKRSASTGAPVTIPGNGLQCTKFDSTSGSPYSSTALSGDHESPPVLTNSNNQLSVAQTVDSNNSVSSSLSTNKQITARSLRVLPPPPPPPEATIVEQTHL</sequence>
<feature type="region of interest" description="Disordered" evidence="1">
    <location>
        <begin position="38"/>
        <end position="70"/>
    </location>
</feature>
<proteinExistence type="predicted"/>
<feature type="region of interest" description="Disordered" evidence="1">
    <location>
        <begin position="84"/>
        <end position="246"/>
    </location>
</feature>
<comment type="caution">
    <text evidence="2">The sequence shown here is derived from an EMBL/GenBank/DDBJ whole genome shotgun (WGS) entry which is preliminary data.</text>
</comment>